<feature type="region of interest" description="Disordered" evidence="1">
    <location>
        <begin position="58"/>
        <end position="94"/>
    </location>
</feature>
<dbReference type="GO" id="GO:0061630">
    <property type="term" value="F:ubiquitin protein ligase activity"/>
    <property type="evidence" value="ECO:0007669"/>
    <property type="project" value="TreeGrafter"/>
</dbReference>
<evidence type="ECO:0000256" key="1">
    <source>
        <dbReference type="SAM" id="MobiDB-lite"/>
    </source>
</evidence>
<dbReference type="PANTHER" id="PTHR13459">
    <property type="entry name" value="E3 UBIQUITIN-PROTEIN LIGASE RNF220 ISOFORM X1"/>
    <property type="match status" value="1"/>
</dbReference>
<feature type="compositionally biased region" description="Basic and acidic residues" evidence="1">
    <location>
        <begin position="222"/>
        <end position="234"/>
    </location>
</feature>
<dbReference type="PANTHER" id="PTHR13459:SF1">
    <property type="entry name" value="E3 UBIQUITIN-PROTEIN LIGASE RNF220 ISOFORM X1"/>
    <property type="match status" value="1"/>
</dbReference>
<feature type="region of interest" description="Disordered" evidence="1">
    <location>
        <begin position="198"/>
        <end position="295"/>
    </location>
</feature>
<keyword evidence="4" id="KW-1185">Reference proteome</keyword>
<feature type="compositionally biased region" description="Acidic residues" evidence="1">
    <location>
        <begin position="209"/>
        <end position="221"/>
    </location>
</feature>
<dbReference type="InterPro" id="IPR052443">
    <property type="entry name" value="E3_ubiq-ligase_RNF220-like"/>
</dbReference>
<dbReference type="Gene3D" id="3.30.160.60">
    <property type="entry name" value="Classic Zinc Finger"/>
    <property type="match status" value="1"/>
</dbReference>
<feature type="domain" description="E3 ubiquitin-protein ligase RNF220 middle" evidence="2">
    <location>
        <begin position="27"/>
        <end position="235"/>
    </location>
</feature>
<proteinExistence type="predicted"/>
<dbReference type="EMBL" id="BLXT01002860">
    <property type="protein sequence ID" value="GFN98521.1"/>
    <property type="molecule type" value="Genomic_DNA"/>
</dbReference>
<accession>A0AAV3ZTR9</accession>
<organism evidence="3 4">
    <name type="scientific">Plakobranchus ocellatus</name>
    <dbReference type="NCBI Taxonomy" id="259542"/>
    <lineage>
        <taxon>Eukaryota</taxon>
        <taxon>Metazoa</taxon>
        <taxon>Spiralia</taxon>
        <taxon>Lophotrochozoa</taxon>
        <taxon>Mollusca</taxon>
        <taxon>Gastropoda</taxon>
        <taxon>Heterobranchia</taxon>
        <taxon>Euthyneura</taxon>
        <taxon>Panpulmonata</taxon>
        <taxon>Sacoglossa</taxon>
        <taxon>Placobranchoidea</taxon>
        <taxon>Plakobranchidae</taxon>
        <taxon>Plakobranchus</taxon>
    </lineage>
</organism>
<dbReference type="Proteomes" id="UP000735302">
    <property type="component" value="Unassembled WGS sequence"/>
</dbReference>
<comment type="caution">
    <text evidence="3">The sequence shown here is derived from an EMBL/GenBank/DDBJ whole genome shotgun (WGS) entry which is preliminary data.</text>
</comment>
<protein>
    <submittedName>
        <fullName evidence="3">E3 ubiquitin-protein ligase rnf220-like isoform x2</fullName>
    </submittedName>
</protein>
<feature type="compositionally biased region" description="Basic and acidic residues" evidence="1">
    <location>
        <begin position="83"/>
        <end position="94"/>
    </location>
</feature>
<evidence type="ECO:0000313" key="3">
    <source>
        <dbReference type="EMBL" id="GFN98521.1"/>
    </source>
</evidence>
<name>A0AAV3ZTR9_9GAST</name>
<evidence type="ECO:0000259" key="2">
    <source>
        <dbReference type="Pfam" id="PF15926"/>
    </source>
</evidence>
<gene>
    <name evidence="3" type="ORF">PoB_002502700</name>
</gene>
<reference evidence="3 4" key="1">
    <citation type="journal article" date="2021" name="Elife">
        <title>Chloroplast acquisition without the gene transfer in kleptoplastic sea slugs, Plakobranchus ocellatus.</title>
        <authorList>
            <person name="Maeda T."/>
            <person name="Takahashi S."/>
            <person name="Yoshida T."/>
            <person name="Shimamura S."/>
            <person name="Takaki Y."/>
            <person name="Nagai Y."/>
            <person name="Toyoda A."/>
            <person name="Suzuki Y."/>
            <person name="Arimoto A."/>
            <person name="Ishii H."/>
            <person name="Satoh N."/>
            <person name="Nishiyama T."/>
            <person name="Hasebe M."/>
            <person name="Maruyama T."/>
            <person name="Minagawa J."/>
            <person name="Obokata J."/>
            <person name="Shigenobu S."/>
        </authorList>
    </citation>
    <scope>NUCLEOTIDE SEQUENCE [LARGE SCALE GENOMIC DNA]</scope>
</reference>
<evidence type="ECO:0000313" key="4">
    <source>
        <dbReference type="Proteomes" id="UP000735302"/>
    </source>
</evidence>
<feature type="compositionally biased region" description="Polar residues" evidence="1">
    <location>
        <begin position="246"/>
        <end position="279"/>
    </location>
</feature>
<dbReference type="GO" id="GO:0016567">
    <property type="term" value="P:protein ubiquitination"/>
    <property type="evidence" value="ECO:0007669"/>
    <property type="project" value="TreeGrafter"/>
</dbReference>
<dbReference type="AlphaFoldDB" id="A0AAV3ZTR9"/>
<dbReference type="Pfam" id="PF15926">
    <property type="entry name" value="RNF220"/>
    <property type="match status" value="1"/>
</dbReference>
<dbReference type="InterPro" id="IPR031824">
    <property type="entry name" value="RNF220_mid"/>
</dbReference>
<sequence>MLNFYLVLDKFSRRRKKQRKRASHDGQTPCCPVCGLTLRTGELEAHLMLEIDKLDRLSRGGRKSRDSTPQGRKSLPSPCGSRKGKDSPPPEIASRSRYDTFLRIRCNRQSRLTARRGQKKRRPGEEGIKETLCPICNERLTGATEELNAHVELCLKQQRNGVEEEEPVDVEGEFEEYEWAGQTRVRATSMLEGGFAGSGFQMSKKGSDDDTELNVDGDDTEEYGKPQFSDRDMVPLEEIGEGPGTSGTSLTFQPESSFASRTDTVNSEGAGCSSSSTAFETFDPSNCDKGYDLFD</sequence>